<evidence type="ECO:0000256" key="1">
    <source>
        <dbReference type="ARBA" id="ARBA00004141"/>
    </source>
</evidence>
<evidence type="ECO:0000313" key="9">
    <source>
        <dbReference type="EMBL" id="KAG9355702.1"/>
    </source>
</evidence>
<dbReference type="PANTHER" id="PTHR11616:SF44">
    <property type="entry name" value="SODIUM- AND CHLORIDE-DEPENDENT TRANSPORTER XTRP3"/>
    <property type="match status" value="1"/>
</dbReference>
<evidence type="ECO:0000256" key="2">
    <source>
        <dbReference type="ARBA" id="ARBA00022448"/>
    </source>
</evidence>
<dbReference type="InterPro" id="IPR037272">
    <property type="entry name" value="SNS_sf"/>
</dbReference>
<feature type="transmembrane region" description="Helical" evidence="8">
    <location>
        <begin position="12"/>
        <end position="32"/>
    </location>
</feature>
<feature type="transmembrane region" description="Helical" evidence="8">
    <location>
        <begin position="170"/>
        <end position="190"/>
    </location>
</feature>
<organism evidence="9 10">
    <name type="scientific">Albula glossodonta</name>
    <name type="common">roundjaw bonefish</name>
    <dbReference type="NCBI Taxonomy" id="121402"/>
    <lineage>
        <taxon>Eukaryota</taxon>
        <taxon>Metazoa</taxon>
        <taxon>Chordata</taxon>
        <taxon>Craniata</taxon>
        <taxon>Vertebrata</taxon>
        <taxon>Euteleostomi</taxon>
        <taxon>Actinopterygii</taxon>
        <taxon>Neopterygii</taxon>
        <taxon>Teleostei</taxon>
        <taxon>Albuliformes</taxon>
        <taxon>Albulidae</taxon>
        <taxon>Albula</taxon>
    </lineage>
</organism>
<dbReference type="PANTHER" id="PTHR11616">
    <property type="entry name" value="SODIUM/CHLORIDE DEPENDENT TRANSPORTER"/>
    <property type="match status" value="1"/>
</dbReference>
<feature type="binding site" evidence="6">
    <location>
        <position position="28"/>
    </location>
    <ligand>
        <name>Na(+)</name>
        <dbReference type="ChEBI" id="CHEBI:29101"/>
        <label>1</label>
    </ligand>
</feature>
<keyword evidence="2 7" id="KW-0813">Transport</keyword>
<keyword evidence="3 7" id="KW-0812">Transmembrane</keyword>
<dbReference type="Pfam" id="PF00209">
    <property type="entry name" value="SNF"/>
    <property type="match status" value="1"/>
</dbReference>
<dbReference type="PRINTS" id="PR00176">
    <property type="entry name" value="NANEUSMPORT"/>
</dbReference>
<comment type="subcellular location">
    <subcellularLocation>
        <location evidence="1">Membrane</location>
        <topology evidence="1">Multi-pass membrane protein</topology>
    </subcellularLocation>
</comment>
<dbReference type="GO" id="GO:0005298">
    <property type="term" value="F:proline:sodium symporter activity"/>
    <property type="evidence" value="ECO:0007669"/>
    <property type="project" value="TreeGrafter"/>
</dbReference>
<sequence length="200" mass="22318">MEKDSRPSWDNPMQFVLACVSYAVGLGNVWRFPYLCQMHGGGGFLIPYLIMLVVEGVPLFYMELAIGQKMRLGSIGAWSAISPYLGGVGIASVVTSIYLCVYYNVIIAWALWYLFHSFQPVLPWAECPANANLTGQLEECELSTPTQYFWYRETLNITSSIEENGSIHRGQALCLILAWTVVYLCIVRGVQSTGKVIPLC</sequence>
<proteinExistence type="inferred from homology"/>
<dbReference type="GO" id="GO:0015193">
    <property type="term" value="F:L-proline transmembrane transporter activity"/>
    <property type="evidence" value="ECO:0007669"/>
    <property type="project" value="TreeGrafter"/>
</dbReference>
<evidence type="ECO:0000313" key="10">
    <source>
        <dbReference type="Proteomes" id="UP000824540"/>
    </source>
</evidence>
<dbReference type="AlphaFoldDB" id="A0A8T2PW25"/>
<dbReference type="EMBL" id="JAFBMS010000001">
    <property type="protein sequence ID" value="KAG9355702.1"/>
    <property type="molecule type" value="Genomic_DNA"/>
</dbReference>
<dbReference type="GO" id="GO:0015816">
    <property type="term" value="P:glycine transport"/>
    <property type="evidence" value="ECO:0007669"/>
    <property type="project" value="TreeGrafter"/>
</dbReference>
<evidence type="ECO:0000256" key="3">
    <source>
        <dbReference type="ARBA" id="ARBA00022692"/>
    </source>
</evidence>
<keyword evidence="5 8" id="KW-0472">Membrane</keyword>
<dbReference type="SUPFAM" id="SSF161070">
    <property type="entry name" value="SNF-like"/>
    <property type="match status" value="1"/>
</dbReference>
<accession>A0A8T2PW25</accession>
<comment type="similarity">
    <text evidence="7">Belongs to the sodium:neurotransmitter symporter (SNF) (TC 2.A.22) family.</text>
</comment>
<evidence type="ECO:0000256" key="6">
    <source>
        <dbReference type="PIRSR" id="PIRSR600175-1"/>
    </source>
</evidence>
<comment type="caution">
    <text evidence="9">The sequence shown here is derived from an EMBL/GenBank/DDBJ whole genome shotgun (WGS) entry which is preliminary data.</text>
</comment>
<dbReference type="GO" id="GO:0046872">
    <property type="term" value="F:metal ion binding"/>
    <property type="evidence" value="ECO:0007669"/>
    <property type="project" value="UniProtKB-KW"/>
</dbReference>
<protein>
    <recommendedName>
        <fullName evidence="7">Transporter</fullName>
    </recommendedName>
</protein>
<keyword evidence="4 8" id="KW-1133">Transmembrane helix</keyword>
<reference evidence="9" key="1">
    <citation type="thesis" date="2021" institute="BYU ScholarsArchive" country="Provo, UT, USA">
        <title>Applications of and Algorithms for Genome Assembly and Genomic Analyses with an Emphasis on Marine Teleosts.</title>
        <authorList>
            <person name="Pickett B.D."/>
        </authorList>
    </citation>
    <scope>NUCLEOTIDE SEQUENCE</scope>
    <source>
        <strain evidence="9">HI-2016</strain>
    </source>
</reference>
<dbReference type="Proteomes" id="UP000824540">
    <property type="component" value="Unassembled WGS sequence"/>
</dbReference>
<evidence type="ECO:0000256" key="7">
    <source>
        <dbReference type="RuleBase" id="RU003732"/>
    </source>
</evidence>
<keyword evidence="10" id="KW-1185">Reference proteome</keyword>
<feature type="binding site" evidence="6">
    <location>
        <position position="24"/>
    </location>
    <ligand>
        <name>Na(+)</name>
        <dbReference type="ChEBI" id="CHEBI:29101"/>
        <label>1</label>
    </ligand>
</feature>
<keyword evidence="7" id="KW-0769">Symport</keyword>
<feature type="transmembrane region" description="Helical" evidence="8">
    <location>
        <begin position="44"/>
        <end position="64"/>
    </location>
</feature>
<evidence type="ECO:0000256" key="5">
    <source>
        <dbReference type="ARBA" id="ARBA00023136"/>
    </source>
</evidence>
<dbReference type="InterPro" id="IPR000175">
    <property type="entry name" value="Na/ntran_symport"/>
</dbReference>
<keyword evidence="6" id="KW-0479">Metal-binding</keyword>
<keyword evidence="6" id="KW-0915">Sodium</keyword>
<gene>
    <name evidence="9" type="ORF">JZ751_000540</name>
</gene>
<dbReference type="GO" id="GO:0016324">
    <property type="term" value="C:apical plasma membrane"/>
    <property type="evidence" value="ECO:0007669"/>
    <property type="project" value="TreeGrafter"/>
</dbReference>
<dbReference type="PROSITE" id="PS00610">
    <property type="entry name" value="NA_NEUROTRAN_SYMP_1"/>
    <property type="match status" value="1"/>
</dbReference>
<evidence type="ECO:0000256" key="8">
    <source>
        <dbReference type="SAM" id="Phobius"/>
    </source>
</evidence>
<feature type="transmembrane region" description="Helical" evidence="8">
    <location>
        <begin position="84"/>
        <end position="115"/>
    </location>
</feature>
<evidence type="ECO:0000256" key="4">
    <source>
        <dbReference type="ARBA" id="ARBA00022989"/>
    </source>
</evidence>
<name>A0A8T2PW25_9TELE</name>
<dbReference type="PROSITE" id="PS50267">
    <property type="entry name" value="NA_NEUROTRAN_SYMP_3"/>
    <property type="match status" value="1"/>
</dbReference>
<dbReference type="GO" id="GO:1904271">
    <property type="term" value="P:L-proline import across plasma membrane"/>
    <property type="evidence" value="ECO:0007669"/>
    <property type="project" value="TreeGrafter"/>
</dbReference>
<feature type="binding site" evidence="6">
    <location>
        <position position="23"/>
    </location>
    <ligand>
        <name>Na(+)</name>
        <dbReference type="ChEBI" id="CHEBI:29101"/>
        <label>1</label>
    </ligand>
</feature>
<dbReference type="OrthoDB" id="6581954at2759"/>